<evidence type="ECO:0000313" key="4">
    <source>
        <dbReference type="Proteomes" id="UP000531594"/>
    </source>
</evidence>
<keyword evidence="4" id="KW-1185">Reference proteome</keyword>
<keyword evidence="2" id="KW-0812">Transmembrane</keyword>
<dbReference type="InterPro" id="IPR019734">
    <property type="entry name" value="TPR_rpt"/>
</dbReference>
<comment type="caution">
    <text evidence="3">The sequence shown here is derived from an EMBL/GenBank/DDBJ whole genome shotgun (WGS) entry which is preliminary data.</text>
</comment>
<keyword evidence="1" id="KW-0802">TPR repeat</keyword>
<proteinExistence type="predicted"/>
<evidence type="ECO:0008006" key="5">
    <source>
        <dbReference type="Google" id="ProtNLM"/>
    </source>
</evidence>
<dbReference type="PROSITE" id="PS50005">
    <property type="entry name" value="TPR"/>
    <property type="match status" value="1"/>
</dbReference>
<gene>
    <name evidence="3" type="ORF">HNR53_001164</name>
</gene>
<feature type="transmembrane region" description="Helical" evidence="2">
    <location>
        <begin position="57"/>
        <end position="76"/>
    </location>
</feature>
<dbReference type="InterPro" id="IPR011990">
    <property type="entry name" value="TPR-like_helical_dom_sf"/>
</dbReference>
<keyword evidence="2" id="KW-1133">Transmembrane helix</keyword>
<feature type="transmembrane region" description="Helical" evidence="2">
    <location>
        <begin position="88"/>
        <end position="105"/>
    </location>
</feature>
<dbReference type="SUPFAM" id="SSF48452">
    <property type="entry name" value="TPR-like"/>
    <property type="match status" value="1"/>
</dbReference>
<evidence type="ECO:0000256" key="1">
    <source>
        <dbReference type="PROSITE-ProRule" id="PRU00339"/>
    </source>
</evidence>
<dbReference type="AlphaFoldDB" id="A0A7X0HPF1"/>
<feature type="transmembrane region" description="Helical" evidence="2">
    <location>
        <begin position="33"/>
        <end position="51"/>
    </location>
</feature>
<name>A0A7X0HPF1_9BACI</name>
<dbReference type="EMBL" id="JACHGK010000003">
    <property type="protein sequence ID" value="MBB6444555.1"/>
    <property type="molecule type" value="Genomic_DNA"/>
</dbReference>
<sequence length="518" mass="58845">MSRIDVIFTLATFVLVLMAIIGLFKHNGTAKKRFIWAGILILLIILPDNFLEDNIRGTLGLVIIVTLFLLTMAFIGLFKRDGTAKHRFQGAGICFIIVVLGVILIESTESRTVTEEVGTETIDSSLNKEKAEVFKEKGLTYFNNQEYEKTIEALNKAVSLGQEKDAELYYYLAMSYSNLKNDNSFRTSMAMSLELDPILSDPLVTPNEFEAIMNGFLNSWKGAYEVDMNSPDTDFHLDDENHEELEKRGMMLTYLKVVIWLAHTKTIPSAFTNAVDKFLSGTSNSSFWEGAFKQNSLELVKQNDKYTIINTLNNQQTNESEYNIFYVPNHFTPVFSFFDKRDVSLAGAERIVADITVPLGLSKGELENNLKAATEIIYNEYSQPNAITIFAYREDDAMKQTYSAARSVFAPYGDWEKANEKVPLNNYEMNIDFSETYFNPKQGNKKGSIVEFVGDVSIHSKSWNSEDIILSVSQPTDALILEVKNYPMGNLEFIRYKVEIDYAGKDYIGWIHDYDVIR</sequence>
<feature type="transmembrane region" description="Helical" evidence="2">
    <location>
        <begin position="6"/>
        <end position="24"/>
    </location>
</feature>
<reference evidence="3 4" key="1">
    <citation type="submission" date="2020-08" db="EMBL/GenBank/DDBJ databases">
        <title>Genomic Encyclopedia of Type Strains, Phase IV (KMG-IV): sequencing the most valuable type-strain genomes for metagenomic binning, comparative biology and taxonomic classification.</title>
        <authorList>
            <person name="Goeker M."/>
        </authorList>
    </citation>
    <scope>NUCLEOTIDE SEQUENCE [LARGE SCALE GENOMIC DNA]</scope>
    <source>
        <strain evidence="3 4">DSM 5391</strain>
    </source>
</reference>
<evidence type="ECO:0000256" key="2">
    <source>
        <dbReference type="SAM" id="Phobius"/>
    </source>
</evidence>
<protein>
    <recommendedName>
        <fullName evidence="5">Tetratricopeptide repeat protein</fullName>
    </recommendedName>
</protein>
<dbReference type="Gene3D" id="1.25.40.10">
    <property type="entry name" value="Tetratricopeptide repeat domain"/>
    <property type="match status" value="1"/>
</dbReference>
<feature type="repeat" description="TPR" evidence="1">
    <location>
        <begin position="131"/>
        <end position="164"/>
    </location>
</feature>
<keyword evidence="2" id="KW-0472">Membrane</keyword>
<dbReference type="Proteomes" id="UP000531594">
    <property type="component" value="Unassembled WGS sequence"/>
</dbReference>
<dbReference type="RefSeq" id="WP_184523760.1">
    <property type="nucleotide sequence ID" value="NZ_JACHGK010000003.1"/>
</dbReference>
<evidence type="ECO:0000313" key="3">
    <source>
        <dbReference type="EMBL" id="MBB6444555.1"/>
    </source>
</evidence>
<accession>A0A7X0HPF1</accession>
<organism evidence="3 4">
    <name type="scientific">Bacillus benzoevorans</name>
    <dbReference type="NCBI Taxonomy" id="1456"/>
    <lineage>
        <taxon>Bacteria</taxon>
        <taxon>Bacillati</taxon>
        <taxon>Bacillota</taxon>
        <taxon>Bacilli</taxon>
        <taxon>Bacillales</taxon>
        <taxon>Bacillaceae</taxon>
        <taxon>Bacillus</taxon>
    </lineage>
</organism>